<evidence type="ECO:0000256" key="1">
    <source>
        <dbReference type="SAM" id="Phobius"/>
    </source>
</evidence>
<accession>A0A6A6AE75</accession>
<keyword evidence="1" id="KW-0812">Transmembrane</keyword>
<feature type="transmembrane region" description="Helical" evidence="1">
    <location>
        <begin position="65"/>
        <end position="87"/>
    </location>
</feature>
<dbReference type="GeneID" id="54407106"/>
<name>A0A6A6AE75_9PLEO</name>
<dbReference type="PANTHER" id="PTHR35043:SF7">
    <property type="entry name" value="TRANSCRIPTION FACTOR DOMAIN-CONTAINING PROTEIN"/>
    <property type="match status" value="1"/>
</dbReference>
<gene>
    <name evidence="2" type="ORF">P153DRAFT_356795</name>
</gene>
<feature type="transmembrane region" description="Helical" evidence="1">
    <location>
        <begin position="436"/>
        <end position="456"/>
    </location>
</feature>
<organism evidence="2 3">
    <name type="scientific">Dothidotthia symphoricarpi CBS 119687</name>
    <dbReference type="NCBI Taxonomy" id="1392245"/>
    <lineage>
        <taxon>Eukaryota</taxon>
        <taxon>Fungi</taxon>
        <taxon>Dikarya</taxon>
        <taxon>Ascomycota</taxon>
        <taxon>Pezizomycotina</taxon>
        <taxon>Dothideomycetes</taxon>
        <taxon>Pleosporomycetidae</taxon>
        <taxon>Pleosporales</taxon>
        <taxon>Dothidotthiaceae</taxon>
        <taxon>Dothidotthia</taxon>
    </lineage>
</organism>
<dbReference type="RefSeq" id="XP_033524546.1">
    <property type="nucleotide sequence ID" value="XM_033666674.1"/>
</dbReference>
<feature type="transmembrane region" description="Helical" evidence="1">
    <location>
        <begin position="534"/>
        <end position="556"/>
    </location>
</feature>
<feature type="transmembrane region" description="Helical" evidence="1">
    <location>
        <begin position="468"/>
        <end position="496"/>
    </location>
</feature>
<evidence type="ECO:0000313" key="2">
    <source>
        <dbReference type="EMBL" id="KAF2130159.1"/>
    </source>
</evidence>
<protein>
    <submittedName>
        <fullName evidence="2">Uncharacterized protein</fullName>
    </submittedName>
</protein>
<dbReference type="OrthoDB" id="3061561at2759"/>
<reference evidence="2" key="1">
    <citation type="journal article" date="2020" name="Stud. Mycol.">
        <title>101 Dothideomycetes genomes: a test case for predicting lifestyles and emergence of pathogens.</title>
        <authorList>
            <person name="Haridas S."/>
            <person name="Albert R."/>
            <person name="Binder M."/>
            <person name="Bloem J."/>
            <person name="Labutti K."/>
            <person name="Salamov A."/>
            <person name="Andreopoulos B."/>
            <person name="Baker S."/>
            <person name="Barry K."/>
            <person name="Bills G."/>
            <person name="Bluhm B."/>
            <person name="Cannon C."/>
            <person name="Castanera R."/>
            <person name="Culley D."/>
            <person name="Daum C."/>
            <person name="Ezra D."/>
            <person name="Gonzalez J."/>
            <person name="Henrissat B."/>
            <person name="Kuo A."/>
            <person name="Liang C."/>
            <person name="Lipzen A."/>
            <person name="Lutzoni F."/>
            <person name="Magnuson J."/>
            <person name="Mondo S."/>
            <person name="Nolan M."/>
            <person name="Ohm R."/>
            <person name="Pangilinan J."/>
            <person name="Park H.-J."/>
            <person name="Ramirez L."/>
            <person name="Alfaro M."/>
            <person name="Sun H."/>
            <person name="Tritt A."/>
            <person name="Yoshinaga Y."/>
            <person name="Zwiers L.-H."/>
            <person name="Turgeon B."/>
            <person name="Goodwin S."/>
            <person name="Spatafora J."/>
            <person name="Crous P."/>
            <person name="Grigoriev I."/>
        </authorList>
    </citation>
    <scope>NUCLEOTIDE SEQUENCE</scope>
    <source>
        <strain evidence="2">CBS 119687</strain>
    </source>
</reference>
<dbReference type="PANTHER" id="PTHR35043">
    <property type="entry name" value="TRANSCRIPTION FACTOR DOMAIN-CONTAINING PROTEIN"/>
    <property type="match status" value="1"/>
</dbReference>
<sequence length="587" mass="67826">MWEPFGTSLANETASWRSGPNERGTLRILTTCILTLVLCVWTTLHLNIPDHTETRWSRRLMRGPLWVLIGIFAPEFVAYIACKQWWYAGSLRRKMCKLFGDRQVKVDQSLLSVVIDDDTQRIQMRDQNVEVEEPRAGPLRRHLWTKTHSHLALMGGFVFDTSKLEKNFFPQGRTRLTLTAAALRTLAEYDPDLIPDISEGEIKDKSKADHLGKTLVCLQAIWFIVQTVGRMAASFPISLLELNTFLHALCCLVVYTAWWNKPLDIQEPFIIDVFEDRTRKICASMVMNSPINYERHVHGAKGMTARIHHFNYMKDKWPSSHNITIPASSEEQPLRLYSGQMCFNFRLDLRGVPDSAYIKLHPTDIECFRLAQNYMNDEDNRGRDREEYRGALSRPIAPMTYTSDYDLDSLSFGILERFDWPQELFPLFHAHRLDHVLKAGSMIIAIIYGGCHLLAWNGPFRTTAEKTVWLVSCFVIISPLPLTILFFALVALLLWVNDFWSFLADKDFERCRIAKLSFKSVKLLRSQALWDDRWIYLSLLFCSVSAMCYIAARVYLIVECFINLAHLPDKVYEEPEWSQFLPHLGAG</sequence>
<dbReference type="AlphaFoldDB" id="A0A6A6AE75"/>
<keyword evidence="3" id="KW-1185">Reference proteome</keyword>
<keyword evidence="1" id="KW-0472">Membrane</keyword>
<dbReference type="Proteomes" id="UP000799771">
    <property type="component" value="Unassembled WGS sequence"/>
</dbReference>
<dbReference type="EMBL" id="ML977505">
    <property type="protein sequence ID" value="KAF2130159.1"/>
    <property type="molecule type" value="Genomic_DNA"/>
</dbReference>
<keyword evidence="1" id="KW-1133">Transmembrane helix</keyword>
<feature type="transmembrane region" description="Helical" evidence="1">
    <location>
        <begin position="25"/>
        <end position="44"/>
    </location>
</feature>
<evidence type="ECO:0000313" key="3">
    <source>
        <dbReference type="Proteomes" id="UP000799771"/>
    </source>
</evidence>
<proteinExistence type="predicted"/>